<evidence type="ECO:0000256" key="1">
    <source>
        <dbReference type="ARBA" id="ARBA00007754"/>
    </source>
</evidence>
<comment type="caution">
    <text evidence="4">Lacks conserved residue(s) required for the propagation of feature annotation.</text>
</comment>
<proteinExistence type="inferred from homology"/>
<dbReference type="InterPro" id="IPR022790">
    <property type="entry name" value="GH26_dom"/>
</dbReference>
<keyword evidence="7" id="KW-1185">Reference proteome</keyword>
<accession>A0AAD5SRL9</accession>
<dbReference type="AlphaFoldDB" id="A0AAD5SRL9"/>
<comment type="similarity">
    <text evidence="1 4">Belongs to the glycosyl hydrolase 26 family.</text>
</comment>
<keyword evidence="3" id="KW-0326">Glycosidase</keyword>
<dbReference type="Proteomes" id="UP001211907">
    <property type="component" value="Unassembled WGS sequence"/>
</dbReference>
<evidence type="ECO:0000259" key="5">
    <source>
        <dbReference type="PROSITE" id="PS51764"/>
    </source>
</evidence>
<reference evidence="6" key="1">
    <citation type="submission" date="2020-05" db="EMBL/GenBank/DDBJ databases">
        <title>Phylogenomic resolution of chytrid fungi.</title>
        <authorList>
            <person name="Stajich J.E."/>
            <person name="Amses K."/>
            <person name="Simmons R."/>
            <person name="Seto K."/>
            <person name="Myers J."/>
            <person name="Bonds A."/>
            <person name="Quandt C.A."/>
            <person name="Barry K."/>
            <person name="Liu P."/>
            <person name="Grigoriev I."/>
            <person name="Longcore J.E."/>
            <person name="James T.Y."/>
        </authorList>
    </citation>
    <scope>NUCLEOTIDE SEQUENCE</scope>
    <source>
        <strain evidence="6">JEL0513</strain>
    </source>
</reference>
<sequence>MNGNWFSYGLEPIRFITEYKRVVNLIRFVTNRVAFVWAPNAANNYPFDASLPSNAADATALDTNGNGKLDPSDDPFTPYWPGADLVDWVGISLYWKGNPNTQFPLHDNSAPPADIWSQMVDGGPFGSSTAFPFYTMFAKTYNIPLVMAEGAAAFALAQGPSNVTVPAGDGRTNILQTFWRSYLSSSFFSTFSKAKMFINFEQVKKFVKKDSISTLNNGVTRDYRITWDPPTLAAFQADIKVISNNLQWAVPFVPGMDPLTIGGGQTAQNGRSFSGGVGSSSSTANSHSGVTRHTESVQILVTIFFYVTILSI</sequence>
<dbReference type="Gene3D" id="3.20.20.80">
    <property type="entry name" value="Glycosidases"/>
    <property type="match status" value="1"/>
</dbReference>
<dbReference type="GO" id="GO:0006080">
    <property type="term" value="P:substituted mannan metabolic process"/>
    <property type="evidence" value="ECO:0007669"/>
    <property type="project" value="InterPro"/>
</dbReference>
<evidence type="ECO:0000313" key="7">
    <source>
        <dbReference type="Proteomes" id="UP001211907"/>
    </source>
</evidence>
<organism evidence="6 7">
    <name type="scientific">Physocladia obscura</name>
    <dbReference type="NCBI Taxonomy" id="109957"/>
    <lineage>
        <taxon>Eukaryota</taxon>
        <taxon>Fungi</taxon>
        <taxon>Fungi incertae sedis</taxon>
        <taxon>Chytridiomycota</taxon>
        <taxon>Chytridiomycota incertae sedis</taxon>
        <taxon>Chytridiomycetes</taxon>
        <taxon>Chytridiales</taxon>
        <taxon>Chytriomycetaceae</taxon>
        <taxon>Physocladia</taxon>
    </lineage>
</organism>
<evidence type="ECO:0000256" key="2">
    <source>
        <dbReference type="ARBA" id="ARBA00022801"/>
    </source>
</evidence>
<protein>
    <recommendedName>
        <fullName evidence="5">GH26 domain-containing protein</fullName>
    </recommendedName>
</protein>
<dbReference type="GO" id="GO:0016985">
    <property type="term" value="F:mannan endo-1,4-beta-mannosidase activity"/>
    <property type="evidence" value="ECO:0007669"/>
    <property type="project" value="InterPro"/>
</dbReference>
<gene>
    <name evidence="6" type="ORF">HK100_006928</name>
</gene>
<feature type="domain" description="GH26" evidence="5">
    <location>
        <begin position="1"/>
        <end position="235"/>
    </location>
</feature>
<dbReference type="PANTHER" id="PTHR40079">
    <property type="entry name" value="MANNAN ENDO-1,4-BETA-MANNOSIDASE E-RELATED"/>
    <property type="match status" value="1"/>
</dbReference>
<evidence type="ECO:0000313" key="6">
    <source>
        <dbReference type="EMBL" id="KAJ3092512.1"/>
    </source>
</evidence>
<keyword evidence="2" id="KW-0378">Hydrolase</keyword>
<dbReference type="PROSITE" id="PS51764">
    <property type="entry name" value="GH26"/>
    <property type="match status" value="1"/>
</dbReference>
<evidence type="ECO:0000256" key="4">
    <source>
        <dbReference type="PROSITE-ProRule" id="PRU01100"/>
    </source>
</evidence>
<dbReference type="InterPro" id="IPR000805">
    <property type="entry name" value="Glyco_hydro_26"/>
</dbReference>
<dbReference type="EMBL" id="JADGJH010003231">
    <property type="protein sequence ID" value="KAJ3092512.1"/>
    <property type="molecule type" value="Genomic_DNA"/>
</dbReference>
<dbReference type="PANTHER" id="PTHR40079:SF4">
    <property type="entry name" value="GH26 DOMAIN-CONTAINING PROTEIN-RELATED"/>
    <property type="match status" value="1"/>
</dbReference>
<name>A0AAD5SRL9_9FUNG</name>
<dbReference type="InterPro" id="IPR017853">
    <property type="entry name" value="GH"/>
</dbReference>
<evidence type="ECO:0000256" key="3">
    <source>
        <dbReference type="ARBA" id="ARBA00023295"/>
    </source>
</evidence>
<comment type="caution">
    <text evidence="6">The sequence shown here is derived from an EMBL/GenBank/DDBJ whole genome shotgun (WGS) entry which is preliminary data.</text>
</comment>
<dbReference type="SUPFAM" id="SSF51445">
    <property type="entry name" value="(Trans)glycosidases"/>
    <property type="match status" value="1"/>
</dbReference>